<organism evidence="2 3">
    <name type="scientific">Amborella trichopoda</name>
    <dbReference type="NCBI Taxonomy" id="13333"/>
    <lineage>
        <taxon>Eukaryota</taxon>
        <taxon>Viridiplantae</taxon>
        <taxon>Streptophyta</taxon>
        <taxon>Embryophyta</taxon>
        <taxon>Tracheophyta</taxon>
        <taxon>Spermatophyta</taxon>
        <taxon>Magnoliopsida</taxon>
        <taxon>Amborellales</taxon>
        <taxon>Amborellaceae</taxon>
        <taxon>Amborella</taxon>
    </lineage>
</organism>
<protein>
    <submittedName>
        <fullName evidence="2">Uncharacterized protein</fullName>
    </submittedName>
</protein>
<gene>
    <name evidence="2" type="ORF">AMTR_s00087p00060950</name>
</gene>
<keyword evidence="3" id="KW-1185">Reference proteome</keyword>
<dbReference type="Gramene" id="ERN02566">
    <property type="protein sequence ID" value="ERN02566"/>
    <property type="gene ID" value="AMTR_s00087p00060950"/>
</dbReference>
<accession>W1P4Q4</accession>
<sequence length="150" mass="16654">MAGDPVEACNRQRTRALRIKAPIRNNIVEDAIIIEDDGPLAAVKEEPVDAQPSSSSQSPRFRDGVRSAPHSDRIEGLNYLNTEIGCMEYGVELWKVVHHLIGRSSLEEFIQLPKVLGHTVARLTTFGVLEAYQLKGVMEELASMVEEILC</sequence>
<dbReference type="AlphaFoldDB" id="W1P4Q4"/>
<proteinExistence type="predicted"/>
<feature type="compositionally biased region" description="Basic and acidic residues" evidence="1">
    <location>
        <begin position="60"/>
        <end position="69"/>
    </location>
</feature>
<evidence type="ECO:0000313" key="3">
    <source>
        <dbReference type="Proteomes" id="UP000017836"/>
    </source>
</evidence>
<reference evidence="3" key="1">
    <citation type="journal article" date="2013" name="Science">
        <title>The Amborella genome and the evolution of flowering plants.</title>
        <authorList>
            <consortium name="Amborella Genome Project"/>
        </authorList>
    </citation>
    <scope>NUCLEOTIDE SEQUENCE [LARGE SCALE GENOMIC DNA]</scope>
</reference>
<name>W1P4Q4_AMBTC</name>
<dbReference type="HOGENOM" id="CLU_112191_1_0_1"/>
<dbReference type="EMBL" id="KI394524">
    <property type="protein sequence ID" value="ERN02566.1"/>
    <property type="molecule type" value="Genomic_DNA"/>
</dbReference>
<evidence type="ECO:0000256" key="1">
    <source>
        <dbReference type="SAM" id="MobiDB-lite"/>
    </source>
</evidence>
<dbReference type="Proteomes" id="UP000017836">
    <property type="component" value="Unassembled WGS sequence"/>
</dbReference>
<evidence type="ECO:0000313" key="2">
    <source>
        <dbReference type="EMBL" id="ERN02566.1"/>
    </source>
</evidence>
<feature type="region of interest" description="Disordered" evidence="1">
    <location>
        <begin position="43"/>
        <end position="69"/>
    </location>
</feature>